<dbReference type="AlphaFoldDB" id="A0A1G4T751"/>
<dbReference type="InterPro" id="IPR001173">
    <property type="entry name" value="Glyco_trans_2-like"/>
</dbReference>
<sequence>MPSDTPKFTLITLSYRSEASIERCLKALTALGRTVEIIHADNGSEAMDFDALQAQFPSVIFMPFGENLGYAAGNNRAAKAARGQWLGFINPDAFVADDWLKAMKQAVDDYPTIGLFTSLQFQAEDTSRLDGAGDALTFFGFPYRSGLGQVLPPNLKPAHVFSPCGAAFIIRRDLFEYLGGFDENFFCYCEDVDLGFRARLIGESCVFVPSARVDHIGSASLGVRSDFALFHGYRNRLWMYVRNMPLALLLPSLPLHIGLTLLIALVDTLKGKGGVVWRGIFAALTGMGPILKQRKSIQEHRQISALRLAKSLTWSPLKILSRTMDHRSRP</sequence>
<keyword evidence="4" id="KW-1185">Reference proteome</keyword>
<keyword evidence="1" id="KW-0812">Transmembrane</keyword>
<reference evidence="4" key="1">
    <citation type="submission" date="2016-10" db="EMBL/GenBank/DDBJ databases">
        <authorList>
            <person name="Varghese N."/>
            <person name="Submissions S."/>
        </authorList>
    </citation>
    <scope>NUCLEOTIDE SEQUENCE [LARGE SCALE GENOMIC DNA]</scope>
    <source>
        <strain evidence="4">CGMCC 1.3431</strain>
    </source>
</reference>
<dbReference type="SUPFAM" id="SSF53448">
    <property type="entry name" value="Nucleotide-diphospho-sugar transferases"/>
    <property type="match status" value="1"/>
</dbReference>
<feature type="transmembrane region" description="Helical" evidence="1">
    <location>
        <begin position="246"/>
        <end position="269"/>
    </location>
</feature>
<dbReference type="OrthoDB" id="9771846at2"/>
<dbReference type="PANTHER" id="PTHR43179:SF11">
    <property type="entry name" value="GLYCOSYL TRANSFERASE"/>
    <property type="match status" value="1"/>
</dbReference>
<name>A0A1G4T751_9CAUL</name>
<dbReference type="CDD" id="cd04186">
    <property type="entry name" value="GT_2_like_c"/>
    <property type="match status" value="1"/>
</dbReference>
<evidence type="ECO:0000256" key="1">
    <source>
        <dbReference type="SAM" id="Phobius"/>
    </source>
</evidence>
<dbReference type="RefSeq" id="WP_090650072.1">
    <property type="nucleotide sequence ID" value="NZ_CBCRYE010000010.1"/>
</dbReference>
<organism evidence="3 4">
    <name type="scientific">Asticcacaulis taihuensis</name>
    <dbReference type="NCBI Taxonomy" id="260084"/>
    <lineage>
        <taxon>Bacteria</taxon>
        <taxon>Pseudomonadati</taxon>
        <taxon>Pseudomonadota</taxon>
        <taxon>Alphaproteobacteria</taxon>
        <taxon>Caulobacterales</taxon>
        <taxon>Caulobacteraceae</taxon>
        <taxon>Asticcacaulis</taxon>
    </lineage>
</organism>
<keyword evidence="1" id="KW-1133">Transmembrane helix</keyword>
<dbReference type="Gene3D" id="3.90.550.10">
    <property type="entry name" value="Spore Coat Polysaccharide Biosynthesis Protein SpsA, Chain A"/>
    <property type="match status" value="1"/>
</dbReference>
<dbReference type="STRING" id="260084.SAMN02927928_3262"/>
<feature type="domain" description="Glycosyltransferase 2-like" evidence="2">
    <location>
        <begin position="10"/>
        <end position="177"/>
    </location>
</feature>
<proteinExistence type="predicted"/>
<dbReference type="GO" id="GO:0016740">
    <property type="term" value="F:transferase activity"/>
    <property type="evidence" value="ECO:0007669"/>
    <property type="project" value="UniProtKB-KW"/>
</dbReference>
<gene>
    <name evidence="3" type="ORF">SAMN02927928_3262</name>
</gene>
<keyword evidence="3" id="KW-0808">Transferase</keyword>
<protein>
    <submittedName>
        <fullName evidence="3">Glycosyltransferase, GT2 family</fullName>
    </submittedName>
</protein>
<dbReference type="InterPro" id="IPR029044">
    <property type="entry name" value="Nucleotide-diphossugar_trans"/>
</dbReference>
<dbReference type="Proteomes" id="UP000199150">
    <property type="component" value="Unassembled WGS sequence"/>
</dbReference>
<keyword evidence="1" id="KW-0472">Membrane</keyword>
<evidence type="ECO:0000259" key="2">
    <source>
        <dbReference type="Pfam" id="PF00535"/>
    </source>
</evidence>
<evidence type="ECO:0000313" key="4">
    <source>
        <dbReference type="Proteomes" id="UP000199150"/>
    </source>
</evidence>
<accession>A0A1G4T751</accession>
<dbReference type="PANTHER" id="PTHR43179">
    <property type="entry name" value="RHAMNOSYLTRANSFERASE WBBL"/>
    <property type="match status" value="1"/>
</dbReference>
<dbReference type="Pfam" id="PF00535">
    <property type="entry name" value="Glycos_transf_2"/>
    <property type="match status" value="1"/>
</dbReference>
<evidence type="ECO:0000313" key="3">
    <source>
        <dbReference type="EMBL" id="SCW76339.1"/>
    </source>
</evidence>
<dbReference type="EMBL" id="FMTS01000006">
    <property type="protein sequence ID" value="SCW76339.1"/>
    <property type="molecule type" value="Genomic_DNA"/>
</dbReference>